<evidence type="ECO:0000313" key="2">
    <source>
        <dbReference type="EMBL" id="OEU14718.1"/>
    </source>
</evidence>
<feature type="compositionally biased region" description="Low complexity" evidence="1">
    <location>
        <begin position="330"/>
        <end position="347"/>
    </location>
</feature>
<feature type="region of interest" description="Disordered" evidence="1">
    <location>
        <begin position="94"/>
        <end position="150"/>
    </location>
</feature>
<feature type="compositionally biased region" description="Pro residues" evidence="1">
    <location>
        <begin position="284"/>
        <end position="293"/>
    </location>
</feature>
<gene>
    <name evidence="2" type="ORF">FRACYDRAFT_241275</name>
</gene>
<name>A0A1E7F963_9STRA</name>
<accession>A0A1E7F963</accession>
<dbReference type="AlphaFoldDB" id="A0A1E7F963"/>
<feature type="compositionally biased region" description="Basic and acidic residues" evidence="1">
    <location>
        <begin position="96"/>
        <end position="106"/>
    </location>
</feature>
<feature type="compositionally biased region" description="Low complexity" evidence="1">
    <location>
        <begin position="59"/>
        <end position="71"/>
    </location>
</feature>
<dbReference type="KEGG" id="fcy:FRACYDRAFT_241275"/>
<proteinExistence type="predicted"/>
<feature type="compositionally biased region" description="Low complexity" evidence="1">
    <location>
        <begin position="107"/>
        <end position="121"/>
    </location>
</feature>
<evidence type="ECO:0000313" key="3">
    <source>
        <dbReference type="Proteomes" id="UP000095751"/>
    </source>
</evidence>
<organism evidence="2 3">
    <name type="scientific">Fragilariopsis cylindrus CCMP1102</name>
    <dbReference type="NCBI Taxonomy" id="635003"/>
    <lineage>
        <taxon>Eukaryota</taxon>
        <taxon>Sar</taxon>
        <taxon>Stramenopiles</taxon>
        <taxon>Ochrophyta</taxon>
        <taxon>Bacillariophyta</taxon>
        <taxon>Bacillariophyceae</taxon>
        <taxon>Bacillariophycidae</taxon>
        <taxon>Bacillariales</taxon>
        <taxon>Bacillariaceae</taxon>
        <taxon>Fragilariopsis</taxon>
    </lineage>
</organism>
<evidence type="ECO:0000256" key="1">
    <source>
        <dbReference type="SAM" id="MobiDB-lite"/>
    </source>
</evidence>
<feature type="compositionally biased region" description="Basic and acidic residues" evidence="1">
    <location>
        <begin position="10"/>
        <end position="21"/>
    </location>
</feature>
<dbReference type="Proteomes" id="UP000095751">
    <property type="component" value="Unassembled WGS sequence"/>
</dbReference>
<feature type="compositionally biased region" description="Polar residues" evidence="1">
    <location>
        <begin position="373"/>
        <end position="382"/>
    </location>
</feature>
<feature type="region of interest" description="Disordered" evidence="1">
    <location>
        <begin position="370"/>
        <end position="403"/>
    </location>
</feature>
<feature type="region of interest" description="Disordered" evidence="1">
    <location>
        <begin position="569"/>
        <end position="598"/>
    </location>
</feature>
<feature type="region of interest" description="Disordered" evidence="1">
    <location>
        <begin position="282"/>
        <end position="351"/>
    </location>
</feature>
<reference evidence="2 3" key="1">
    <citation type="submission" date="2016-09" db="EMBL/GenBank/DDBJ databases">
        <title>Extensive genetic diversity and differential bi-allelic expression allows diatom success in the polar Southern Ocean.</title>
        <authorList>
            <consortium name="DOE Joint Genome Institute"/>
            <person name="Mock T."/>
            <person name="Otillar R.P."/>
            <person name="Strauss J."/>
            <person name="Dupont C."/>
            <person name="Frickenhaus S."/>
            <person name="Maumus F."/>
            <person name="Mcmullan M."/>
            <person name="Sanges R."/>
            <person name="Schmutz J."/>
            <person name="Toseland A."/>
            <person name="Valas R."/>
            <person name="Veluchamy A."/>
            <person name="Ward B.J."/>
            <person name="Allen A."/>
            <person name="Barry K."/>
            <person name="Falciatore A."/>
            <person name="Ferrante M."/>
            <person name="Fortunato A.E."/>
            <person name="Gloeckner G."/>
            <person name="Gruber A."/>
            <person name="Hipkin R."/>
            <person name="Janech M."/>
            <person name="Kroth P."/>
            <person name="Leese F."/>
            <person name="Lindquist E."/>
            <person name="Lyon B.R."/>
            <person name="Martin J."/>
            <person name="Mayer C."/>
            <person name="Parker M."/>
            <person name="Quesneville H."/>
            <person name="Raymond J."/>
            <person name="Uhlig C."/>
            <person name="Valentin K.U."/>
            <person name="Worden A.Z."/>
            <person name="Armbrust E.V."/>
            <person name="Bowler C."/>
            <person name="Green B."/>
            <person name="Moulton V."/>
            <person name="Van Oosterhout C."/>
            <person name="Grigoriev I."/>
        </authorList>
    </citation>
    <scope>NUCLEOTIDE SEQUENCE [LARGE SCALE GENOMIC DNA]</scope>
    <source>
        <strain evidence="2 3">CCMP1102</strain>
    </source>
</reference>
<protein>
    <submittedName>
        <fullName evidence="2">Uncharacterized protein</fullName>
    </submittedName>
</protein>
<feature type="compositionally biased region" description="Polar residues" evidence="1">
    <location>
        <begin position="192"/>
        <end position="202"/>
    </location>
</feature>
<feature type="region of interest" description="Disordered" evidence="1">
    <location>
        <begin position="164"/>
        <end position="249"/>
    </location>
</feature>
<sequence length="776" mass="83946">MPNIVYKSTKMVDRVGTKQDNNDSEGVATTNANNKENKNNNDQDIVPRRVDVGTEKRANSSSSSIRGYNNNNGGGGCDRDRDCHGGPPFCCGGGDGRNRYNRRGDGNRINNNNNSNYYNNDRGGGRGRYNNNNNNGGGGRDCHKGQQVGGGQYNYWREVGVGGNGNKMTNSGSAGSASGASGGGGVVRGVGNNQDIVPQPSNALFEENKDESGITKQQQQELELPIERNTTSTRHNTTEYGSYSNRNTNGTRHNNYYRYHLIDGKIDNIFVYGDNVYGDDKVPAPAPTAPPAPASTAVPAPATTGNENLDVGDNNDDNSLDDLTGGGFGDDINNNNDNDNSDNSVGNELSAAKDTVSSSDLGSFFSFSDSDLATGTNKSNNDNDGDVGYNSSQLVSKSSSKEEECSKLSEETLTGATASTSTSTSVAVAVAVASSTLNSSIPTERNADLLVEGNEIVDVGNNNDHNSLGDFTGGGLGSEQISNDGSLAKQQATKSRPVFAMVTQKHMATIVDPSVLAWLAIDGNQLSWLPQGTNIELKWQSNGTKVFVVVSSVELIGLFKEGRRSTHSRAGTLSSLKSSPLPSPSPSSSKKETNKKRRRDIKENVLLEQFDLEINFGSWTKPWRNGHATEWYFRYRNEFPDVDFSDLYYWIFCNQFNGVEPQLIQGKKREINKTRPKLMKMSKTRFIDETKSKTHGATIVSTASSEESTDCMADSLSEIFKNIAKNAGTGPYLNIEGSDLAKLLDNNMIHVEETLPDYLRTELGKVSDEDCWVSIG</sequence>
<feature type="compositionally biased region" description="Polar residues" evidence="1">
    <location>
        <begin position="228"/>
        <end position="249"/>
    </location>
</feature>
<feature type="compositionally biased region" description="Low complexity" evidence="1">
    <location>
        <begin position="294"/>
        <end position="312"/>
    </location>
</feature>
<dbReference type="EMBL" id="KV784360">
    <property type="protein sequence ID" value="OEU14718.1"/>
    <property type="molecule type" value="Genomic_DNA"/>
</dbReference>
<keyword evidence="3" id="KW-1185">Reference proteome</keyword>
<dbReference type="InParanoid" id="A0A1E7F963"/>
<feature type="compositionally biased region" description="Basic and acidic residues" evidence="1">
    <location>
        <begin position="35"/>
        <end position="58"/>
    </location>
</feature>
<feature type="region of interest" description="Disordered" evidence="1">
    <location>
        <begin position="1"/>
        <end position="73"/>
    </location>
</feature>